<sequence length="221" mass="25868">MIHTMHMEQLMNFKLLLLQLKENNGELENFGYRTSYAKEKLKEMVKGYFVEAQWFNDGYVPPFYEFMHNGLYTSGHGAIPAISFIRLENIVGNKEYEWVESNPKIVKSVKLLSRLINDITKRKDEEKKGDGPSGVDCYVNEYGVSREKEIEEIKKMCENAWKNMNEEYMEASGVSRALLKYYLYLGCTLEFIYNKRIDYFTDASSMKQYVTSLVLEQLALD</sequence>
<keyword evidence="2" id="KW-1185">Reference proteome</keyword>
<accession>A0ACB7G119</accession>
<reference evidence="2" key="1">
    <citation type="journal article" date="2016" name="Nat. Biotechnol.">
        <title>Sequencing wild and cultivated cassava and related species reveals extensive interspecific hybridization and genetic diversity.</title>
        <authorList>
            <person name="Bredeson J.V."/>
            <person name="Lyons J.B."/>
            <person name="Prochnik S.E."/>
            <person name="Wu G.A."/>
            <person name="Ha C.M."/>
            <person name="Edsinger-Gonzales E."/>
            <person name="Grimwood J."/>
            <person name="Schmutz J."/>
            <person name="Rabbi I.Y."/>
            <person name="Egesi C."/>
            <person name="Nauluvula P."/>
            <person name="Lebot V."/>
            <person name="Ndunguru J."/>
            <person name="Mkamilo G."/>
            <person name="Bart R.S."/>
            <person name="Setter T.L."/>
            <person name="Gleadow R.M."/>
            <person name="Kulakow P."/>
            <person name="Ferguson M.E."/>
            <person name="Rounsley S."/>
            <person name="Rokhsar D.S."/>
        </authorList>
    </citation>
    <scope>NUCLEOTIDE SEQUENCE [LARGE SCALE GENOMIC DNA]</scope>
    <source>
        <strain evidence="2">cv. AM560-2</strain>
    </source>
</reference>
<proteinExistence type="predicted"/>
<name>A0ACB7G119_MANES</name>
<comment type="caution">
    <text evidence="1">The sequence shown here is derived from an EMBL/GenBank/DDBJ whole genome shotgun (WGS) entry which is preliminary data.</text>
</comment>
<evidence type="ECO:0000313" key="1">
    <source>
        <dbReference type="EMBL" id="KAG8633413.1"/>
    </source>
</evidence>
<dbReference type="EMBL" id="CM004404">
    <property type="protein sequence ID" value="KAG8633413.1"/>
    <property type="molecule type" value="Genomic_DNA"/>
</dbReference>
<gene>
    <name evidence="1" type="ORF">MANES_18G101950v8</name>
</gene>
<organism evidence="1 2">
    <name type="scientific">Manihot esculenta</name>
    <name type="common">Cassava</name>
    <name type="synonym">Jatropha manihot</name>
    <dbReference type="NCBI Taxonomy" id="3983"/>
    <lineage>
        <taxon>Eukaryota</taxon>
        <taxon>Viridiplantae</taxon>
        <taxon>Streptophyta</taxon>
        <taxon>Embryophyta</taxon>
        <taxon>Tracheophyta</taxon>
        <taxon>Spermatophyta</taxon>
        <taxon>Magnoliopsida</taxon>
        <taxon>eudicotyledons</taxon>
        <taxon>Gunneridae</taxon>
        <taxon>Pentapetalae</taxon>
        <taxon>rosids</taxon>
        <taxon>fabids</taxon>
        <taxon>Malpighiales</taxon>
        <taxon>Euphorbiaceae</taxon>
        <taxon>Crotonoideae</taxon>
        <taxon>Manihoteae</taxon>
        <taxon>Manihot</taxon>
    </lineage>
</organism>
<dbReference type="Proteomes" id="UP000091857">
    <property type="component" value="Chromosome 18"/>
</dbReference>
<protein>
    <submittedName>
        <fullName evidence="1">Uncharacterized protein</fullName>
    </submittedName>
</protein>
<evidence type="ECO:0000313" key="2">
    <source>
        <dbReference type="Proteomes" id="UP000091857"/>
    </source>
</evidence>